<comment type="caution">
    <text evidence="2">The sequence shown here is derived from an EMBL/GenBank/DDBJ whole genome shotgun (WGS) entry which is preliminary data.</text>
</comment>
<evidence type="ECO:0000256" key="1">
    <source>
        <dbReference type="SAM" id="MobiDB-lite"/>
    </source>
</evidence>
<feature type="region of interest" description="Disordered" evidence="1">
    <location>
        <begin position="213"/>
        <end position="250"/>
    </location>
</feature>
<proteinExistence type="predicted"/>
<feature type="region of interest" description="Disordered" evidence="1">
    <location>
        <begin position="1"/>
        <end position="42"/>
    </location>
</feature>
<name>A0ABQ9IMF9_9NEOP</name>
<evidence type="ECO:0000313" key="3">
    <source>
        <dbReference type="Proteomes" id="UP001159363"/>
    </source>
</evidence>
<keyword evidence="3" id="KW-1185">Reference proteome</keyword>
<dbReference type="Proteomes" id="UP001159363">
    <property type="component" value="Chromosome 1"/>
</dbReference>
<dbReference type="EMBL" id="JARBHB010000001">
    <property type="protein sequence ID" value="KAJ8897516.1"/>
    <property type="molecule type" value="Genomic_DNA"/>
</dbReference>
<accession>A0ABQ9IMF9</accession>
<organism evidence="2 3">
    <name type="scientific">Dryococelus australis</name>
    <dbReference type="NCBI Taxonomy" id="614101"/>
    <lineage>
        <taxon>Eukaryota</taxon>
        <taxon>Metazoa</taxon>
        <taxon>Ecdysozoa</taxon>
        <taxon>Arthropoda</taxon>
        <taxon>Hexapoda</taxon>
        <taxon>Insecta</taxon>
        <taxon>Pterygota</taxon>
        <taxon>Neoptera</taxon>
        <taxon>Polyneoptera</taxon>
        <taxon>Phasmatodea</taxon>
        <taxon>Verophasmatodea</taxon>
        <taxon>Anareolatae</taxon>
        <taxon>Phasmatidae</taxon>
        <taxon>Eurycanthinae</taxon>
        <taxon>Dryococelus</taxon>
    </lineage>
</organism>
<sequence length="250" mass="27641">MRVDQRRNEGPGETADPRENLPTSGNVRHDSHMRKSGVTRPGIEPGVTLQVTQCLPWRGFGCFTANGIPKATSVTANRSAFGIELINYSLPSGTCHGESPSAADFCLPEAIVHECNLHRSFLASRIKFEYVSQLPVVGELADMDLMYGAAGCIGLRARHIFQLWYENNETVHHGTFMAVGQRISETVSEEIWAAHSSEVFRAERVIEVRMEQRQNERAGKMGNLRENPPTSGIVQHDSHMRKSGSDPAAD</sequence>
<protein>
    <submittedName>
        <fullName evidence="2">Uncharacterized protein</fullName>
    </submittedName>
</protein>
<evidence type="ECO:0000313" key="2">
    <source>
        <dbReference type="EMBL" id="KAJ8897516.1"/>
    </source>
</evidence>
<reference evidence="2 3" key="1">
    <citation type="submission" date="2023-02" db="EMBL/GenBank/DDBJ databases">
        <title>LHISI_Scaffold_Assembly.</title>
        <authorList>
            <person name="Stuart O.P."/>
            <person name="Cleave R."/>
            <person name="Magrath M.J.L."/>
            <person name="Mikheyev A.S."/>
        </authorList>
    </citation>
    <scope>NUCLEOTIDE SEQUENCE [LARGE SCALE GENOMIC DNA]</scope>
    <source>
        <strain evidence="2">Daus_M_001</strain>
        <tissue evidence="2">Leg muscle</tissue>
    </source>
</reference>
<gene>
    <name evidence="2" type="ORF">PR048_002863</name>
</gene>
<feature type="compositionally biased region" description="Basic and acidic residues" evidence="1">
    <location>
        <begin position="1"/>
        <end position="19"/>
    </location>
</feature>